<dbReference type="PROSITE" id="PS51192">
    <property type="entry name" value="HELICASE_ATP_BIND_1"/>
    <property type="match status" value="1"/>
</dbReference>
<evidence type="ECO:0000313" key="8">
    <source>
        <dbReference type="EMBL" id="CAF0819586.1"/>
    </source>
</evidence>
<dbReference type="GO" id="GO:0004386">
    <property type="term" value="F:helicase activity"/>
    <property type="evidence" value="ECO:0007669"/>
    <property type="project" value="UniProtKB-KW"/>
</dbReference>
<organism evidence="8 10">
    <name type="scientific">Adineta steineri</name>
    <dbReference type="NCBI Taxonomy" id="433720"/>
    <lineage>
        <taxon>Eukaryota</taxon>
        <taxon>Metazoa</taxon>
        <taxon>Spiralia</taxon>
        <taxon>Gnathifera</taxon>
        <taxon>Rotifera</taxon>
        <taxon>Eurotatoria</taxon>
        <taxon>Bdelloidea</taxon>
        <taxon>Adinetida</taxon>
        <taxon>Adinetidae</taxon>
        <taxon>Adineta</taxon>
    </lineage>
</organism>
<dbReference type="GO" id="GO:0005737">
    <property type="term" value="C:cytoplasm"/>
    <property type="evidence" value="ECO:0007669"/>
    <property type="project" value="TreeGrafter"/>
</dbReference>
<feature type="domain" description="Helicase ATP-binding" evidence="6">
    <location>
        <begin position="958"/>
        <end position="1120"/>
    </location>
</feature>
<dbReference type="GO" id="GO:0016787">
    <property type="term" value="F:hydrolase activity"/>
    <property type="evidence" value="ECO:0007669"/>
    <property type="project" value="UniProtKB-KW"/>
</dbReference>
<evidence type="ECO:0000256" key="1">
    <source>
        <dbReference type="ARBA" id="ARBA00022741"/>
    </source>
</evidence>
<dbReference type="PANTHER" id="PTHR44533">
    <property type="entry name" value="DEAD/H RNA HELICASE, PUTATIVE-RELATED"/>
    <property type="match status" value="1"/>
</dbReference>
<keyword evidence="3" id="KW-0347">Helicase</keyword>
<dbReference type="OrthoDB" id="64767at2759"/>
<keyword evidence="10" id="KW-1185">Reference proteome</keyword>
<feature type="region of interest" description="Disordered" evidence="5">
    <location>
        <begin position="768"/>
        <end position="797"/>
    </location>
</feature>
<dbReference type="GO" id="GO:0003676">
    <property type="term" value="F:nucleic acid binding"/>
    <property type="evidence" value="ECO:0007669"/>
    <property type="project" value="InterPro"/>
</dbReference>
<dbReference type="SMART" id="SM00490">
    <property type="entry name" value="HELICc"/>
    <property type="match status" value="1"/>
</dbReference>
<dbReference type="InterPro" id="IPR027417">
    <property type="entry name" value="P-loop_NTPase"/>
</dbReference>
<evidence type="ECO:0000313" key="10">
    <source>
        <dbReference type="Proteomes" id="UP000663832"/>
    </source>
</evidence>
<sequence>MASVSTTQTHEKMNQEINRFLDYLLDTDSTSEIAYHQKILEKDDLYQTQYGSCFEKAVEQKLQQWKEFDQEQQTLMNAENDLGDNESDNESETEEEDEEKEEEEELLSGDINFDQSSSLRNCSKQEVDLKPLETYINSIDQYKRLLQFLYHCQQSHSHFTDIYFRTLDHCMKNQNENISSIALQQIALHLSDGVNNQKQRERLIKHLPSKTTMSTISEIHKPIVHTIETLLSINETIVMSQDDLDILFPYRARFLDLQREFRDSTHYFIDGDSLLLSIAHHINVDLISYFGNTLHVIFIIERILLILFNQTHQCNYTLLFFDCHHQFYQKEKSILSLIRSCLITHLSKNIDKYGSSKVKQFSSWFDEDYKKFAKEEKPHFIFYHDMSSFNLTKDHLLSELSLKQLLYIYRLFGIYHQFDLECHVYLMNKLTLTDTYIKCFQMNYREKCSKKRINDIVQIRAFYQHITINEKNKWTEFEKQISDIITQNDIRVFLYIKTIIDLMEMKKDQVDEEELLKYLSPLLLLHIALLIRLSLIDRQIPSDFPSITFSTIFSQLITQFQQQLALSVSACSSVRSWSKITDLFDGRFFAFTLYQLNQSSSKISFDSDTMNIIIDCLSFLKFSVDKNIFYETIEKLIQSKHLIFSSSFSIETDVGSKSQEIARISNRFIDTYLQPIISNPEKLTFNFVDPKNVQLARYEGKYHWHVYKEVGDEISRIRNNDETFRNSTKYRYRTKHQQQFYAYFTLYGKSLTNRDVRDNHLQIVLPTAPTTMSTDNKKKEKPQKKADKIREDNKQQKMIKRAEDEGEQLTSVNNLLKGISLDDYSKAIEIIDESLPNFQTSNHRLELLKQKFRLQRKYLESLRKKTILTIEETSKLELLQIGYFATMTDVVHLEKIVDVFDKKKKYFEELINHSPLDREQFYRFQMEQINSRLPRREQGTPDNRVVDFIPDEWQVKFLDAVDKRQSIIIVAPTASGKTYASYYAMNKVLKDNNDQHGICVYIAPTKALVNQVAATIHSKYGPVFGIFTRDYRVNMDSCRILVTVPQCMEILLLSLTHQQWCQRIRYAIFDEIHCMSGEIGADVWEKTMLLINCPMIGLSATVNNSDELCQWITNVEKQRSKLFKTSTPRQVCLITHHERIADLNKYLYSNRELYPIHPIGVMNTKQLMTRGIPKDFSLSPRETIKLNDQIKKKQNDIECKPVPSLTEYFSSDWIIERSICNEYSKLVQNQFHHLIDKQKTSTIDSIITALQPITSSDVKYPETKKVSSLIVDFIDTLKEKNLLPCIVFSDNRVLCEKMAESVAKHYDQIENDLRETKYKKQIEELKNRLELAEQNRQKLKQKKVSKSSSKRHHDEDNIDEIKMVEEENNQILLSDHEQQLLDGILDEGTLANRRRCDRELADALLERADKDNSRLVSYMRRGVAYHHSGLNNKGRVAVEALFRTRYIQVVFSTATLALGIHMPAKTVAFIQDTIYLDALQYRQASGRAGRRGFDIQGHVIFIDIPLAKISHLMMSAIPNIHAHFPTSVTFLMRLLHLCSNAKDINDAINRSLIVLQCPLIAQSSMNSQLIDVQTRFHCLFTMDFLYRLNLINKHGELIGLAGLLTHIHYFEPANILLVYLMDTRLFHQIKDQFEIITILAYLFTNMPWLITDKKYENLMKNRKETKLNSKLFLPPISNAFRQRIDVYNSIVKEVYGCYIETIAQYLRNSNNRHEEILPFSNISFAQNIDYDNGTFEYQLHHHYSQQRQKSLSISPFAALSGLTHEKYMLNYNPIIGSWDLVYDLDLSPKVVPFFDINCCDHTNTAYHLNSYVLDFYKHGSEALIIMENGLNSGDTYNLLLDFQLMLSSIKTSLQVILDHELKHNNESKDRNMLSPLYKLITNLHMKFSTKFRRQYPDRNKL</sequence>
<keyword evidence="2" id="KW-0378">Hydrolase</keyword>
<accession>A0A813TWW2</accession>
<protein>
    <submittedName>
        <fullName evidence="8">Uncharacterized protein</fullName>
    </submittedName>
</protein>
<keyword evidence="4" id="KW-0067">ATP-binding</keyword>
<dbReference type="SMART" id="SM00487">
    <property type="entry name" value="DEXDc"/>
    <property type="match status" value="1"/>
</dbReference>
<evidence type="ECO:0000259" key="6">
    <source>
        <dbReference type="PROSITE" id="PS51192"/>
    </source>
</evidence>
<dbReference type="InterPro" id="IPR011545">
    <property type="entry name" value="DEAD/DEAH_box_helicase_dom"/>
</dbReference>
<comment type="caution">
    <text evidence="8">The sequence shown here is derived from an EMBL/GenBank/DDBJ whole genome shotgun (WGS) entry which is preliminary data.</text>
</comment>
<dbReference type="FunFam" id="3.40.50.300:FF:001039">
    <property type="entry name" value="ATP-dependent RNA helicase DDX60"/>
    <property type="match status" value="1"/>
</dbReference>
<dbReference type="Gene3D" id="3.40.50.300">
    <property type="entry name" value="P-loop containing nucleotide triphosphate hydrolases"/>
    <property type="match status" value="2"/>
</dbReference>
<name>A0A813TWW2_9BILA</name>
<dbReference type="InterPro" id="IPR014001">
    <property type="entry name" value="Helicase_ATP-bd"/>
</dbReference>
<gene>
    <name evidence="9" type="ORF">BJG266_LOCUS19971</name>
    <name evidence="8" type="ORF">QVE165_LOCUS5187</name>
</gene>
<dbReference type="InterPro" id="IPR001650">
    <property type="entry name" value="Helicase_C-like"/>
</dbReference>
<dbReference type="Pfam" id="PF00271">
    <property type="entry name" value="Helicase_C"/>
    <property type="match status" value="1"/>
</dbReference>
<feature type="region of interest" description="Disordered" evidence="5">
    <location>
        <begin position="79"/>
        <end position="110"/>
    </location>
</feature>
<dbReference type="PANTHER" id="PTHR44533:SF4">
    <property type="entry name" value="DEAD_H RNA HELICASE, PUTATIVE-RELATED"/>
    <property type="match status" value="1"/>
</dbReference>
<dbReference type="InterPro" id="IPR059032">
    <property type="entry name" value="WHD_DDX60"/>
</dbReference>
<evidence type="ECO:0000256" key="3">
    <source>
        <dbReference type="ARBA" id="ARBA00022806"/>
    </source>
</evidence>
<reference evidence="8" key="1">
    <citation type="submission" date="2021-02" db="EMBL/GenBank/DDBJ databases">
        <authorList>
            <person name="Nowell W R."/>
        </authorList>
    </citation>
    <scope>NUCLEOTIDE SEQUENCE</scope>
</reference>
<proteinExistence type="predicted"/>
<keyword evidence="1" id="KW-0547">Nucleotide-binding</keyword>
<dbReference type="GO" id="GO:0005524">
    <property type="term" value="F:ATP binding"/>
    <property type="evidence" value="ECO:0007669"/>
    <property type="project" value="UniProtKB-KW"/>
</dbReference>
<evidence type="ECO:0000256" key="4">
    <source>
        <dbReference type="ARBA" id="ARBA00022840"/>
    </source>
</evidence>
<dbReference type="Proteomes" id="UP000663832">
    <property type="component" value="Unassembled WGS sequence"/>
</dbReference>
<evidence type="ECO:0000259" key="7">
    <source>
        <dbReference type="PROSITE" id="PS51194"/>
    </source>
</evidence>
<dbReference type="EMBL" id="CAJNOM010000020">
    <property type="protein sequence ID" value="CAF0819586.1"/>
    <property type="molecule type" value="Genomic_DNA"/>
</dbReference>
<dbReference type="Pfam" id="PF00270">
    <property type="entry name" value="DEAD"/>
    <property type="match status" value="1"/>
</dbReference>
<dbReference type="PROSITE" id="PS51194">
    <property type="entry name" value="HELICASE_CTER"/>
    <property type="match status" value="1"/>
</dbReference>
<dbReference type="Proteomes" id="UP000663877">
    <property type="component" value="Unassembled WGS sequence"/>
</dbReference>
<dbReference type="SUPFAM" id="SSF52540">
    <property type="entry name" value="P-loop containing nucleoside triphosphate hydrolases"/>
    <property type="match status" value="1"/>
</dbReference>
<evidence type="ECO:0000313" key="9">
    <source>
        <dbReference type="EMBL" id="CAF1075846.1"/>
    </source>
</evidence>
<feature type="region of interest" description="Disordered" evidence="5">
    <location>
        <begin position="1336"/>
        <end position="1359"/>
    </location>
</feature>
<evidence type="ECO:0000256" key="5">
    <source>
        <dbReference type="SAM" id="MobiDB-lite"/>
    </source>
</evidence>
<dbReference type="InterPro" id="IPR052431">
    <property type="entry name" value="SKI2_subfamily_helicases"/>
</dbReference>
<feature type="compositionally biased region" description="Basic residues" evidence="5">
    <location>
        <begin position="1337"/>
        <end position="1351"/>
    </location>
</feature>
<dbReference type="EMBL" id="CAJNOI010000110">
    <property type="protein sequence ID" value="CAF1075846.1"/>
    <property type="molecule type" value="Genomic_DNA"/>
</dbReference>
<feature type="domain" description="Helicase C-terminal" evidence="7">
    <location>
        <begin position="1356"/>
        <end position="1532"/>
    </location>
</feature>
<dbReference type="Pfam" id="PF26076">
    <property type="entry name" value="WHD_DDX60"/>
    <property type="match status" value="1"/>
</dbReference>
<feature type="compositionally biased region" description="Basic and acidic residues" evidence="5">
    <location>
        <begin position="775"/>
        <end position="797"/>
    </location>
</feature>
<feature type="compositionally biased region" description="Acidic residues" evidence="5">
    <location>
        <begin position="81"/>
        <end position="107"/>
    </location>
</feature>
<evidence type="ECO:0000256" key="2">
    <source>
        <dbReference type="ARBA" id="ARBA00022801"/>
    </source>
</evidence>